<dbReference type="CDD" id="cd10917">
    <property type="entry name" value="CE4_NodB_like_6s_7s"/>
    <property type="match status" value="1"/>
</dbReference>
<keyword evidence="2" id="KW-0378">Hydrolase</keyword>
<evidence type="ECO:0000256" key="2">
    <source>
        <dbReference type="ARBA" id="ARBA00022801"/>
    </source>
</evidence>
<evidence type="ECO:0000256" key="1">
    <source>
        <dbReference type="ARBA" id="ARBA00022723"/>
    </source>
</evidence>
<dbReference type="InterPro" id="IPR050248">
    <property type="entry name" value="Polysacc_deacetylase_ArnD"/>
</dbReference>
<dbReference type="RefSeq" id="WP_251413611.1">
    <property type="nucleotide sequence ID" value="NZ_JAMQGM010000023.1"/>
</dbReference>
<dbReference type="SUPFAM" id="SSF88713">
    <property type="entry name" value="Glycoside hydrolase/deacetylase"/>
    <property type="match status" value="1"/>
</dbReference>
<dbReference type="Pfam" id="PF01522">
    <property type="entry name" value="Polysacc_deac_1"/>
    <property type="match status" value="1"/>
</dbReference>
<name>A0ABT0X5Q8_9ACTN</name>
<evidence type="ECO:0000313" key="4">
    <source>
        <dbReference type="EMBL" id="MCM2577861.1"/>
    </source>
</evidence>
<dbReference type="InterPro" id="IPR011330">
    <property type="entry name" value="Glyco_hydro/deAcase_b/a-brl"/>
</dbReference>
<accession>A0ABT0X5Q8</accession>
<reference evidence="4" key="1">
    <citation type="journal article" date="2023" name="Int. J. Syst. Evol. Microbiol.">
        <title>Streptomyces meridianus sp. nov. isolated from brackish water of the Tagus estuary in Alcochete, Portugal.</title>
        <authorList>
            <person name="Santos J.D.N."/>
            <person name="Klimek D."/>
            <person name="Calusinska M."/>
            <person name="Lobo Da Cunha A."/>
            <person name="Catita J."/>
            <person name="Goncalves H."/>
            <person name="Gonzalez I."/>
            <person name="Reyes F."/>
            <person name="Lage O.M."/>
        </authorList>
    </citation>
    <scope>NUCLEOTIDE SEQUENCE</scope>
    <source>
        <strain evidence="4">MTZ3.1</strain>
    </source>
</reference>
<gene>
    <name evidence="4" type="ORF">M1E25_10925</name>
</gene>
<dbReference type="Proteomes" id="UP001167160">
    <property type="component" value="Unassembled WGS sequence"/>
</dbReference>
<keyword evidence="5" id="KW-1185">Reference proteome</keyword>
<dbReference type="EMBL" id="JAMQGM010000023">
    <property type="protein sequence ID" value="MCM2577861.1"/>
    <property type="molecule type" value="Genomic_DNA"/>
</dbReference>
<keyword evidence="1" id="KW-0479">Metal-binding</keyword>
<sequence>MRTAAFLALASFLALGVNPTDSTEAGAAAEDYSASRCGNTSGRVLLTFDDWGYSDPYRATAVGEYLRSRGIRAAYFLVNEFAQEHDDIVRELRGQGHWVANHSYSHPHLTRLTDDGARQEIEGGIRSTLLRPPYGDYGPREETMAADLGMRICTWTLDTLDWEVTGDGYRSAESIRAIVRDAPASEKAGGVVLGHLEYHFPDAVGGIIDDLHAQGYLFCRNSGPVDESVPFPLDCGE</sequence>
<organism evidence="4 5">
    <name type="scientific">Streptomyces meridianus</name>
    <dbReference type="NCBI Taxonomy" id="2938945"/>
    <lineage>
        <taxon>Bacteria</taxon>
        <taxon>Bacillati</taxon>
        <taxon>Actinomycetota</taxon>
        <taxon>Actinomycetes</taxon>
        <taxon>Kitasatosporales</taxon>
        <taxon>Streptomycetaceae</taxon>
        <taxon>Streptomyces</taxon>
    </lineage>
</organism>
<proteinExistence type="predicted"/>
<evidence type="ECO:0000259" key="3">
    <source>
        <dbReference type="PROSITE" id="PS51677"/>
    </source>
</evidence>
<comment type="caution">
    <text evidence="4">The sequence shown here is derived from an EMBL/GenBank/DDBJ whole genome shotgun (WGS) entry which is preliminary data.</text>
</comment>
<feature type="domain" description="NodB homology" evidence="3">
    <location>
        <begin position="42"/>
        <end position="237"/>
    </location>
</feature>
<evidence type="ECO:0000313" key="5">
    <source>
        <dbReference type="Proteomes" id="UP001167160"/>
    </source>
</evidence>
<protein>
    <submittedName>
        <fullName evidence="4">Polysaccharide deacetylase family protein</fullName>
    </submittedName>
</protein>
<dbReference type="Gene3D" id="3.20.20.370">
    <property type="entry name" value="Glycoside hydrolase/deacetylase"/>
    <property type="match status" value="1"/>
</dbReference>
<dbReference type="PANTHER" id="PTHR10587">
    <property type="entry name" value="GLYCOSYL TRANSFERASE-RELATED"/>
    <property type="match status" value="1"/>
</dbReference>
<dbReference type="PROSITE" id="PS51677">
    <property type="entry name" value="NODB"/>
    <property type="match status" value="1"/>
</dbReference>
<dbReference type="PANTHER" id="PTHR10587:SF133">
    <property type="entry name" value="CHITIN DEACETYLASE 1-RELATED"/>
    <property type="match status" value="1"/>
</dbReference>
<dbReference type="InterPro" id="IPR002509">
    <property type="entry name" value="NODB_dom"/>
</dbReference>